<dbReference type="HOGENOM" id="CLU_2342868_0_0_7"/>
<evidence type="ECO:0000256" key="1">
    <source>
        <dbReference type="SAM" id="Phobius"/>
    </source>
</evidence>
<protein>
    <submittedName>
        <fullName evidence="2">Uncharacterized protein</fullName>
    </submittedName>
</protein>
<sequence>MGGGIILALLVYFAMSITQTPTNLDLFYPCGFLNTPMAAVRAIGGGGGGRSPPPNAIAYGSGYIPMKGMIKAGFWLNVVGIGLLALLLTAIAHIFVR</sequence>
<evidence type="ECO:0000313" key="3">
    <source>
        <dbReference type="Proteomes" id="UP000008387"/>
    </source>
</evidence>
<gene>
    <name evidence="2" type="ordered locus">HBZC1_04030</name>
</gene>
<proteinExistence type="predicted"/>
<keyword evidence="3" id="KW-1185">Reference proteome</keyword>
<evidence type="ECO:0000313" key="2">
    <source>
        <dbReference type="EMBL" id="CCB79389.1"/>
    </source>
</evidence>
<keyword evidence="1" id="KW-0472">Membrane</keyword>
<keyword evidence="1" id="KW-0812">Transmembrane</keyword>
<name>F8KRK2_HELBC</name>
<keyword evidence="1" id="KW-1133">Transmembrane helix</keyword>
<feature type="transmembrane region" description="Helical" evidence="1">
    <location>
        <begin position="74"/>
        <end position="96"/>
    </location>
</feature>
<dbReference type="EMBL" id="FR871757">
    <property type="protein sequence ID" value="CCB79389.1"/>
    <property type="molecule type" value="Genomic_DNA"/>
</dbReference>
<reference evidence="2 3" key="1">
    <citation type="journal article" date="2011" name="J. Bacteriol.">
        <title>Genome sequence of Helicobacter bizzozeronii strain CIII-1, an isolate from human gastric mucosa.</title>
        <authorList>
            <person name="Schott T."/>
            <person name="Rossi M."/>
            <person name="Hanninen M.L."/>
        </authorList>
    </citation>
    <scope>NUCLEOTIDE SEQUENCE [LARGE SCALE GENOMIC DNA]</scope>
    <source>
        <strain evidence="2 3">CIII-1</strain>
    </source>
</reference>
<dbReference type="STRING" id="1002804.HBZC1_04030"/>
<dbReference type="AlphaFoldDB" id="F8KRK2"/>
<accession>F8KRK2</accession>
<organism evidence="2 3">
    <name type="scientific">Helicobacter bizzozeronii (strain CIII-1)</name>
    <dbReference type="NCBI Taxonomy" id="1002804"/>
    <lineage>
        <taxon>Bacteria</taxon>
        <taxon>Pseudomonadati</taxon>
        <taxon>Campylobacterota</taxon>
        <taxon>Epsilonproteobacteria</taxon>
        <taxon>Campylobacterales</taxon>
        <taxon>Helicobacteraceae</taxon>
        <taxon>Helicobacter</taxon>
    </lineage>
</organism>
<dbReference type="KEGG" id="hbi:HBZC1_04030"/>
<dbReference type="Proteomes" id="UP000008387">
    <property type="component" value="Chromosome"/>
</dbReference>